<evidence type="ECO:0000313" key="10">
    <source>
        <dbReference type="Proteomes" id="UP000638560"/>
    </source>
</evidence>
<organism evidence="9 10">
    <name type="scientific">Plantactinospora alkalitolerans</name>
    <dbReference type="NCBI Taxonomy" id="2789879"/>
    <lineage>
        <taxon>Bacteria</taxon>
        <taxon>Bacillati</taxon>
        <taxon>Actinomycetota</taxon>
        <taxon>Actinomycetes</taxon>
        <taxon>Micromonosporales</taxon>
        <taxon>Micromonosporaceae</taxon>
        <taxon>Plantactinospora</taxon>
    </lineage>
</organism>
<proteinExistence type="predicted"/>
<dbReference type="PANTHER" id="PTHR11624:SF96">
    <property type="entry name" value="PYRUVATE DEHYDROGENASE E1 COMPONENT SUBUNIT BETA, MITOCHONDRIAL"/>
    <property type="match status" value="1"/>
</dbReference>
<keyword evidence="6 7" id="KW-0670">Pyruvate</keyword>
<evidence type="ECO:0000256" key="5">
    <source>
        <dbReference type="ARBA" id="ARBA00023052"/>
    </source>
</evidence>
<name>A0ABS0H2W0_9ACTN</name>
<protein>
    <recommendedName>
        <fullName evidence="3 7">Pyruvate dehydrogenase E1 component subunit beta</fullName>
        <ecNumber evidence="2 7">1.2.4.1</ecNumber>
    </recommendedName>
</protein>
<gene>
    <name evidence="9" type="ORF">I0C86_28185</name>
</gene>
<dbReference type="Proteomes" id="UP000638560">
    <property type="component" value="Unassembled WGS sequence"/>
</dbReference>
<dbReference type="Gene3D" id="3.40.50.970">
    <property type="match status" value="1"/>
</dbReference>
<dbReference type="SUPFAM" id="SSF52922">
    <property type="entry name" value="TK C-terminal domain-like"/>
    <property type="match status" value="1"/>
</dbReference>
<keyword evidence="10" id="KW-1185">Reference proteome</keyword>
<dbReference type="PANTHER" id="PTHR11624">
    <property type="entry name" value="DEHYDROGENASE RELATED"/>
    <property type="match status" value="1"/>
</dbReference>
<feature type="domain" description="Transketolase-like pyrimidine-binding" evidence="8">
    <location>
        <begin position="8"/>
        <end position="183"/>
    </location>
</feature>
<evidence type="ECO:0000259" key="8">
    <source>
        <dbReference type="SMART" id="SM00861"/>
    </source>
</evidence>
<evidence type="ECO:0000256" key="7">
    <source>
        <dbReference type="RuleBase" id="RU364074"/>
    </source>
</evidence>
<dbReference type="SMART" id="SM00861">
    <property type="entry name" value="Transket_pyr"/>
    <property type="match status" value="1"/>
</dbReference>
<evidence type="ECO:0000313" key="9">
    <source>
        <dbReference type="EMBL" id="MBF9132806.1"/>
    </source>
</evidence>
<keyword evidence="5 7" id="KW-0786">Thiamine pyrophosphate</keyword>
<keyword evidence="4 7" id="KW-0560">Oxidoreductase</keyword>
<comment type="catalytic activity">
    <reaction evidence="7">
        <text>N(6)-[(R)-lipoyl]-L-lysyl-[protein] + pyruvate + H(+) = N(6)-[(R)-S(8)-acetyldihydrolipoyl]-L-lysyl-[protein] + CO2</text>
        <dbReference type="Rhea" id="RHEA:19189"/>
        <dbReference type="Rhea" id="RHEA-COMP:10474"/>
        <dbReference type="Rhea" id="RHEA-COMP:10478"/>
        <dbReference type="ChEBI" id="CHEBI:15361"/>
        <dbReference type="ChEBI" id="CHEBI:15378"/>
        <dbReference type="ChEBI" id="CHEBI:16526"/>
        <dbReference type="ChEBI" id="CHEBI:83099"/>
        <dbReference type="ChEBI" id="CHEBI:83111"/>
        <dbReference type="EC" id="1.2.4.1"/>
    </reaction>
</comment>
<comment type="cofactor">
    <cofactor evidence="1 7">
        <name>thiamine diphosphate</name>
        <dbReference type="ChEBI" id="CHEBI:58937"/>
    </cofactor>
</comment>
<dbReference type="InterPro" id="IPR029061">
    <property type="entry name" value="THDP-binding"/>
</dbReference>
<dbReference type="InterPro" id="IPR027110">
    <property type="entry name" value="PDHB_mito-type"/>
</dbReference>
<evidence type="ECO:0000256" key="3">
    <source>
        <dbReference type="ARBA" id="ARBA00016138"/>
    </source>
</evidence>
<evidence type="ECO:0000256" key="6">
    <source>
        <dbReference type="ARBA" id="ARBA00023317"/>
    </source>
</evidence>
<dbReference type="InterPro" id="IPR005475">
    <property type="entry name" value="Transketolase-like_Pyr-bd"/>
</dbReference>
<dbReference type="Pfam" id="PF02779">
    <property type="entry name" value="Transket_pyr"/>
    <property type="match status" value="1"/>
</dbReference>
<evidence type="ECO:0000256" key="4">
    <source>
        <dbReference type="ARBA" id="ARBA00023002"/>
    </source>
</evidence>
<sequence>MSVAITGRRVSAGLNQALHDLFAGDDRLFLLGEDVVDPYGGAFGVTRGLSTAYPDRVLGTPISEGGITGVAAGLALCGDRAIVEVMFGDFITLCVDPLVNFISKSVTMYGRRLPMGVVVRCPVGGNRGYGPTHSQNLQKLLFGVPNLQLLELSPLHDPRRTLDRALAGGEPAVFFEDKVLYTTPEYRAGRIDNCLRFAPVDESWMLVDADDGPADWVVIAPGGLVPRLLPAMRAALVDDEVLTRALVPDRLWPLDLDPVLPVVGDATRVLVVEDGPAGGGWAAEVTRVLYERLWGRLRHPVRILQPPCAVIPAATHLERDLLLQSEIIYRILAGGDDG</sequence>
<dbReference type="EMBL" id="JADPUN010000251">
    <property type="protein sequence ID" value="MBF9132806.1"/>
    <property type="molecule type" value="Genomic_DNA"/>
</dbReference>
<dbReference type="InterPro" id="IPR033248">
    <property type="entry name" value="Transketolase_C"/>
</dbReference>
<dbReference type="RefSeq" id="WP_196204330.1">
    <property type="nucleotide sequence ID" value="NZ_JADPUN010000251.1"/>
</dbReference>
<evidence type="ECO:0000256" key="2">
    <source>
        <dbReference type="ARBA" id="ARBA00012281"/>
    </source>
</evidence>
<accession>A0ABS0H2W0</accession>
<evidence type="ECO:0000256" key="1">
    <source>
        <dbReference type="ARBA" id="ARBA00001964"/>
    </source>
</evidence>
<dbReference type="Gene3D" id="3.40.50.920">
    <property type="match status" value="1"/>
</dbReference>
<reference evidence="9 10" key="1">
    <citation type="submission" date="2020-11" db="EMBL/GenBank/DDBJ databases">
        <title>A novel isolate from a Black sea contaminated sediment with potential to produce alkanes: Plantactinospora alkalitolerans sp. nov.</title>
        <authorList>
            <person name="Carro L."/>
            <person name="Veyisoglu A."/>
            <person name="Guven K."/>
            <person name="Schumann P."/>
            <person name="Klenk H.-P."/>
            <person name="Sahin N."/>
        </authorList>
    </citation>
    <scope>NUCLEOTIDE SEQUENCE [LARGE SCALE GENOMIC DNA]</scope>
    <source>
        <strain evidence="9 10">S1510</strain>
    </source>
</reference>
<dbReference type="Pfam" id="PF02780">
    <property type="entry name" value="Transketolase_C"/>
    <property type="match status" value="1"/>
</dbReference>
<dbReference type="InterPro" id="IPR009014">
    <property type="entry name" value="Transketo_C/PFOR_II"/>
</dbReference>
<dbReference type="SUPFAM" id="SSF52518">
    <property type="entry name" value="Thiamin diphosphate-binding fold (THDP-binding)"/>
    <property type="match status" value="1"/>
</dbReference>
<comment type="caution">
    <text evidence="9">The sequence shown here is derived from an EMBL/GenBank/DDBJ whole genome shotgun (WGS) entry which is preliminary data.</text>
</comment>
<dbReference type="EC" id="1.2.4.1" evidence="2 7"/>
<comment type="function">
    <text evidence="7">The pyruvate dehydrogenase complex catalyzes the overall conversion of pyruvate to acetyl-CoA and CO2.</text>
</comment>